<evidence type="ECO:0000259" key="3">
    <source>
        <dbReference type="Pfam" id="PF02719"/>
    </source>
</evidence>
<dbReference type="PANTHER" id="PTHR43318">
    <property type="entry name" value="UDP-N-ACETYLGLUCOSAMINE 4,6-DEHYDRATASE"/>
    <property type="match status" value="1"/>
</dbReference>
<dbReference type="OrthoDB" id="9803111at2"/>
<dbReference type="Gene3D" id="3.40.50.720">
    <property type="entry name" value="NAD(P)-binding Rossmann-like Domain"/>
    <property type="match status" value="2"/>
</dbReference>
<evidence type="ECO:0000313" key="5">
    <source>
        <dbReference type="Proteomes" id="UP000184225"/>
    </source>
</evidence>
<feature type="transmembrane region" description="Helical" evidence="2">
    <location>
        <begin position="126"/>
        <end position="146"/>
    </location>
</feature>
<feature type="transmembrane region" description="Helical" evidence="2">
    <location>
        <begin position="68"/>
        <end position="89"/>
    </location>
</feature>
<dbReference type="CDD" id="cd05237">
    <property type="entry name" value="UDP_invert_4-6DH_SDR_e"/>
    <property type="match status" value="1"/>
</dbReference>
<keyword evidence="2" id="KW-0472">Membrane</keyword>
<dbReference type="Proteomes" id="UP000184225">
    <property type="component" value="Unassembled WGS sequence"/>
</dbReference>
<name>A0A1M6H299_9FLAO</name>
<protein>
    <submittedName>
        <fullName evidence="4">NDP-sugar epimerase, includes UDP-GlcNAc-inverting 4,6-dehydratase FlaA1 and capsular polysaccharide biosynthesis protein EpsC</fullName>
    </submittedName>
</protein>
<proteinExistence type="inferred from homology"/>
<comment type="similarity">
    <text evidence="1">Belongs to the polysaccharide synthase family.</text>
</comment>
<dbReference type="SUPFAM" id="SSF51735">
    <property type="entry name" value="NAD(P)-binding Rossmann-fold domains"/>
    <property type="match status" value="1"/>
</dbReference>
<reference evidence="4 5" key="1">
    <citation type="submission" date="2016-11" db="EMBL/GenBank/DDBJ databases">
        <authorList>
            <person name="Jaros S."/>
            <person name="Januszkiewicz K."/>
            <person name="Wedrychowicz H."/>
        </authorList>
    </citation>
    <scope>NUCLEOTIDE SEQUENCE [LARGE SCALE GENOMIC DNA]</scope>
    <source>
        <strain evidence="4 5">DSM 21425</strain>
    </source>
</reference>
<dbReference type="Pfam" id="PF02719">
    <property type="entry name" value="Polysacc_synt_2"/>
    <property type="match status" value="1"/>
</dbReference>
<organism evidence="4 5">
    <name type="scientific">Mesonia phycicola</name>
    <dbReference type="NCBI Taxonomy" id="579105"/>
    <lineage>
        <taxon>Bacteria</taxon>
        <taxon>Pseudomonadati</taxon>
        <taxon>Bacteroidota</taxon>
        <taxon>Flavobacteriia</taxon>
        <taxon>Flavobacteriales</taxon>
        <taxon>Flavobacteriaceae</taxon>
        <taxon>Mesonia</taxon>
    </lineage>
</organism>
<sequence>MSNIELVKEKLQLKILEIGKKLVKNYVPRWVIFSIDLFLCLIAANSAYFFVSTLQPGGMSFFNFKIELLALLLIQSLYFFVFKSYFGIVRYSSFKDAIKQLQVIACCVFTLLVINHIDYYLFEHKIIVDAGVFIYGFIAYSLLFFFRIGVKRVYELINISRKPLDKAYILGTSVSDVAMAEGLISQNSGFFNVVGFINVDEKKTNNRIFNLPIFDINQLKRFNNYAKSIIVSDSKLKELQHSSNTIITELLELKIKIYKLPQLQDWNHTDFKDLKDLKEINIEDLLQRNPIKLNNKKLFNKYQNKTILVTGAAGSIGSEIVRQLINFNPKLILLVDQAETPLHDLKLELKKNHPTLKFESVIANVRDKSRIEQIFDRFSPQIVFHGAAYKHVPMMEANPLESLSVNFKGTKNLADLSIKHNIERFVFVSTDKAVNPTNIMGATKRAAELYIQSLANKLDNNVLFITTRFGNVLGSNGSVIPHFTKQIKENGPVTVTHPDITRFFMTIDEACQLVLEAGAMGKGGEIYVFDMGSPIKIIDLAHHMIRLTGLIPNEDIKIEFTGLRPGEKLYEELLADKETTLPTHHEKIMIAKATHNFDTSKTTLLLELASNIKANNINLSLNCLKDLVPEYSNPSLESNPVCIIKKAQ</sequence>
<dbReference type="InterPro" id="IPR036291">
    <property type="entry name" value="NAD(P)-bd_dom_sf"/>
</dbReference>
<keyword evidence="2" id="KW-1133">Transmembrane helix</keyword>
<dbReference type="InterPro" id="IPR003869">
    <property type="entry name" value="Polysac_CapD-like"/>
</dbReference>
<feature type="transmembrane region" description="Helical" evidence="2">
    <location>
        <begin position="30"/>
        <end position="48"/>
    </location>
</feature>
<dbReference type="PANTHER" id="PTHR43318:SF1">
    <property type="entry name" value="POLYSACCHARIDE BIOSYNTHESIS PROTEIN EPSC-RELATED"/>
    <property type="match status" value="1"/>
</dbReference>
<feature type="transmembrane region" description="Helical" evidence="2">
    <location>
        <begin position="101"/>
        <end position="120"/>
    </location>
</feature>
<dbReference type="InterPro" id="IPR051203">
    <property type="entry name" value="Polysaccharide_Synthase-Rel"/>
</dbReference>
<keyword evidence="5" id="KW-1185">Reference proteome</keyword>
<evidence type="ECO:0000256" key="2">
    <source>
        <dbReference type="SAM" id="Phobius"/>
    </source>
</evidence>
<feature type="domain" description="Polysaccharide biosynthesis protein CapD-like" evidence="3">
    <location>
        <begin position="307"/>
        <end position="592"/>
    </location>
</feature>
<accession>A0A1M6H299</accession>
<evidence type="ECO:0000256" key="1">
    <source>
        <dbReference type="ARBA" id="ARBA00007430"/>
    </source>
</evidence>
<dbReference type="STRING" id="579105.SAMN04488096_10983"/>
<dbReference type="AlphaFoldDB" id="A0A1M6H299"/>
<gene>
    <name evidence="4" type="ORF">SAMN04488096_10983</name>
</gene>
<keyword evidence="2" id="KW-0812">Transmembrane</keyword>
<dbReference type="EMBL" id="FQYY01000009">
    <property type="protein sequence ID" value="SHJ16254.1"/>
    <property type="molecule type" value="Genomic_DNA"/>
</dbReference>
<evidence type="ECO:0000313" key="4">
    <source>
        <dbReference type="EMBL" id="SHJ16254.1"/>
    </source>
</evidence>